<reference evidence="1 2" key="1">
    <citation type="submission" date="2018-12" db="EMBL/GenBank/DDBJ databases">
        <title>Sequencing of bacterial isolates from soil warming experiment in Harvard Forest, Massachusetts, USA.</title>
        <authorList>
            <person name="Deangelis K."/>
        </authorList>
    </citation>
    <scope>NUCLEOTIDE SEQUENCE [LARGE SCALE GENOMIC DNA]</scope>
    <source>
        <strain evidence="1 2">EB153</strain>
    </source>
</reference>
<evidence type="ECO:0000313" key="2">
    <source>
        <dbReference type="Proteomes" id="UP000269669"/>
    </source>
</evidence>
<dbReference type="Proteomes" id="UP000269669">
    <property type="component" value="Unassembled WGS sequence"/>
</dbReference>
<evidence type="ECO:0000313" key="1">
    <source>
        <dbReference type="EMBL" id="RSL19378.1"/>
    </source>
</evidence>
<protein>
    <submittedName>
        <fullName evidence="1">Uncharacterized protein</fullName>
    </submittedName>
</protein>
<name>A0A3R9P0X1_9BACT</name>
<dbReference type="EMBL" id="RSDW01000001">
    <property type="protein sequence ID" value="RSL19378.1"/>
    <property type="molecule type" value="Genomic_DNA"/>
</dbReference>
<dbReference type="AlphaFoldDB" id="A0A3R9P0X1"/>
<dbReference type="OrthoDB" id="116700at2"/>
<proteinExistence type="predicted"/>
<accession>A0A3R9P0X1</accession>
<keyword evidence="2" id="KW-1185">Reference proteome</keyword>
<dbReference type="RefSeq" id="WP_125487606.1">
    <property type="nucleotide sequence ID" value="NZ_RSDW01000001.1"/>
</dbReference>
<gene>
    <name evidence="1" type="ORF">EDE15_5044</name>
</gene>
<organism evidence="1 2">
    <name type="scientific">Edaphobacter aggregans</name>
    <dbReference type="NCBI Taxonomy" id="570835"/>
    <lineage>
        <taxon>Bacteria</taxon>
        <taxon>Pseudomonadati</taxon>
        <taxon>Acidobacteriota</taxon>
        <taxon>Terriglobia</taxon>
        <taxon>Terriglobales</taxon>
        <taxon>Acidobacteriaceae</taxon>
        <taxon>Edaphobacter</taxon>
    </lineage>
</organism>
<sequence>MRFKACAFLGAVLAVSSGIRVIAQTATQPIDAAATHPEVTFKFERPGLAVPRYTILLREDGTGRYLADEAVTSPSSQSSSAMQYAGGKHIDRPMTLSPATTEKIFKTARALNFFNVECASKAKNIANTGDKTLSYSGNDGKGSCEYNYSDNKSVSTLTDMFLAIAFTMDEGRRLEFLHRYDRLGMDAEITSLANEVQAGRAMELSTIAPTLDAIAGDAAVMQRVRLRAEKLLEQSKDK</sequence>
<comment type="caution">
    <text evidence="1">The sequence shown here is derived from an EMBL/GenBank/DDBJ whole genome shotgun (WGS) entry which is preliminary data.</text>
</comment>